<evidence type="ECO:0000313" key="3">
    <source>
        <dbReference type="Proteomes" id="UP000234530"/>
    </source>
</evidence>
<evidence type="ECO:0000256" key="1">
    <source>
        <dbReference type="SAM" id="MobiDB-lite"/>
    </source>
</evidence>
<feature type="compositionally biased region" description="Gly residues" evidence="1">
    <location>
        <begin position="66"/>
        <end position="81"/>
    </location>
</feature>
<reference evidence="2 3" key="1">
    <citation type="journal article" date="2013" name="Antonie Van Leeuwenhoek">
        <title>Paracoccus zhejiangensis sp. nov., isolated from activated sludge in wastewater-treatment system.</title>
        <authorList>
            <person name="Wu Z.G."/>
            <person name="Zhang D.F."/>
            <person name="Liu Y.L."/>
            <person name="Wang F."/>
            <person name="Jiang X."/>
            <person name="Li C."/>
            <person name="Li S.P."/>
            <person name="Hong Q."/>
            <person name="Li W.J."/>
        </authorList>
    </citation>
    <scope>NUCLEOTIDE SEQUENCE [LARGE SCALE GENOMIC DNA]</scope>
    <source>
        <strain evidence="2 3">J6</strain>
    </source>
</reference>
<dbReference type="AlphaFoldDB" id="A0A2H5F0W5"/>
<dbReference type="KEGG" id="pzh:CX676_14220"/>
<evidence type="ECO:0000313" key="2">
    <source>
        <dbReference type="EMBL" id="AUH65182.1"/>
    </source>
</evidence>
<proteinExistence type="predicted"/>
<gene>
    <name evidence="2" type="ORF">CX676_14220</name>
</gene>
<sequence length="81" mass="7609">MVFLNFALLGGGIALIYLWSVRRSPGGSSGDGAGPAGDTDDAAGNRLLTWGADRSDGDSSTDSGGSSSGGGDSGGGGGGGD</sequence>
<keyword evidence="3" id="KW-1185">Reference proteome</keyword>
<name>A0A2H5F0W5_9RHOB</name>
<protein>
    <submittedName>
        <fullName evidence="2">Uncharacterized protein</fullName>
    </submittedName>
</protein>
<accession>A0A2H5F0W5</accession>
<dbReference type="Proteomes" id="UP000234530">
    <property type="component" value="Chromosome"/>
</dbReference>
<organism evidence="2 3">
    <name type="scientific">Paracoccus zhejiangensis</name>
    <dbReference type="NCBI Taxonomy" id="1077935"/>
    <lineage>
        <taxon>Bacteria</taxon>
        <taxon>Pseudomonadati</taxon>
        <taxon>Pseudomonadota</taxon>
        <taxon>Alphaproteobacteria</taxon>
        <taxon>Rhodobacterales</taxon>
        <taxon>Paracoccaceae</taxon>
        <taxon>Paracoccus</taxon>
    </lineage>
</organism>
<dbReference type="EMBL" id="CP025430">
    <property type="protein sequence ID" value="AUH65182.1"/>
    <property type="molecule type" value="Genomic_DNA"/>
</dbReference>
<feature type="region of interest" description="Disordered" evidence="1">
    <location>
        <begin position="25"/>
        <end position="81"/>
    </location>
</feature>